<feature type="compositionally biased region" description="Polar residues" evidence="1">
    <location>
        <begin position="1"/>
        <end position="13"/>
    </location>
</feature>
<keyword evidence="4" id="KW-1185">Reference proteome</keyword>
<proteinExistence type="predicted"/>
<dbReference type="RefSeq" id="WP_147444238.1">
    <property type="nucleotide sequence ID" value="NZ_RAWI01000043.1"/>
</dbReference>
<comment type="caution">
    <text evidence="3">The sequence shown here is derived from an EMBL/GenBank/DDBJ whole genome shotgun (WGS) entry which is preliminary data.</text>
</comment>
<dbReference type="Gene3D" id="2.60.40.3820">
    <property type="match status" value="1"/>
</dbReference>
<gene>
    <name evidence="3" type="ORF">D7Y13_08465</name>
</gene>
<dbReference type="Proteomes" id="UP000278907">
    <property type="component" value="Unassembled WGS sequence"/>
</dbReference>
<feature type="domain" description="Up-regulated in Daf-2" evidence="2">
    <location>
        <begin position="38"/>
        <end position="125"/>
    </location>
</feature>
<protein>
    <recommendedName>
        <fullName evidence="2">Up-regulated in Daf-2 domain-containing protein</fullName>
    </recommendedName>
</protein>
<sequence>MCNSARLDSNGQPRSGFDTRLRPDTARTAAKGGAPLSTERTANCVVVNQWGSAISGVTLRHRYNNDPSYQQQGNWPSLAQNATSSSFPATYWTGAIGHDYWWVQFQDDNGKIWTCKQNFYCTLDASDDGTTVYFFLNGSSEDMKIQMTSNGCDVSLYES</sequence>
<reference evidence="3 4" key="1">
    <citation type="submission" date="2018-09" db="EMBL/GenBank/DDBJ databases">
        <authorList>
            <person name="Livingstone P.G."/>
            <person name="Whitworth D.E."/>
        </authorList>
    </citation>
    <scope>NUCLEOTIDE SEQUENCE [LARGE SCALE GENOMIC DNA]</scope>
    <source>
        <strain evidence="3 4">CA031B</strain>
    </source>
</reference>
<feature type="region of interest" description="Disordered" evidence="1">
    <location>
        <begin position="1"/>
        <end position="34"/>
    </location>
</feature>
<organism evidence="3 4">
    <name type="scientific">Corallococcus praedator</name>
    <dbReference type="NCBI Taxonomy" id="2316724"/>
    <lineage>
        <taxon>Bacteria</taxon>
        <taxon>Pseudomonadati</taxon>
        <taxon>Myxococcota</taxon>
        <taxon>Myxococcia</taxon>
        <taxon>Myxococcales</taxon>
        <taxon>Cystobacterineae</taxon>
        <taxon>Myxococcaceae</taxon>
        <taxon>Corallococcus</taxon>
    </lineage>
</organism>
<evidence type="ECO:0000256" key="1">
    <source>
        <dbReference type="SAM" id="MobiDB-lite"/>
    </source>
</evidence>
<evidence type="ECO:0000313" key="3">
    <source>
        <dbReference type="EMBL" id="RKI12958.1"/>
    </source>
</evidence>
<evidence type="ECO:0000259" key="2">
    <source>
        <dbReference type="Pfam" id="PF18457"/>
    </source>
</evidence>
<dbReference type="InterPro" id="IPR041157">
    <property type="entry name" value="PUD1/2"/>
</dbReference>
<accession>A0ABX9QLY2</accession>
<evidence type="ECO:0000313" key="4">
    <source>
        <dbReference type="Proteomes" id="UP000278907"/>
    </source>
</evidence>
<dbReference type="Pfam" id="PF18457">
    <property type="entry name" value="PUD1_2"/>
    <property type="match status" value="1"/>
</dbReference>
<dbReference type="EMBL" id="RAWI01000043">
    <property type="protein sequence ID" value="RKI12958.1"/>
    <property type="molecule type" value="Genomic_DNA"/>
</dbReference>
<name>A0ABX9QLY2_9BACT</name>